<name>A0A9W7AD18_9STRA</name>
<dbReference type="Proteomes" id="UP001165082">
    <property type="component" value="Unassembled WGS sequence"/>
</dbReference>
<organism evidence="2 3">
    <name type="scientific">Triparma retinervis</name>
    <dbReference type="NCBI Taxonomy" id="2557542"/>
    <lineage>
        <taxon>Eukaryota</taxon>
        <taxon>Sar</taxon>
        <taxon>Stramenopiles</taxon>
        <taxon>Ochrophyta</taxon>
        <taxon>Bolidophyceae</taxon>
        <taxon>Parmales</taxon>
        <taxon>Triparmaceae</taxon>
        <taxon>Triparma</taxon>
    </lineage>
</organism>
<dbReference type="InterPro" id="IPR036457">
    <property type="entry name" value="PPM-type-like_dom_sf"/>
</dbReference>
<accession>A0A9W7AD18</accession>
<feature type="region of interest" description="Disordered" evidence="1">
    <location>
        <begin position="1"/>
        <end position="46"/>
    </location>
</feature>
<evidence type="ECO:0000313" key="2">
    <source>
        <dbReference type="EMBL" id="GMH70446.1"/>
    </source>
</evidence>
<dbReference type="Gene3D" id="3.60.40.10">
    <property type="entry name" value="PPM-type phosphatase domain"/>
    <property type="match status" value="1"/>
</dbReference>
<comment type="caution">
    <text evidence="2">The sequence shown here is derived from an EMBL/GenBank/DDBJ whole genome shotgun (WGS) entry which is preliminary data.</text>
</comment>
<evidence type="ECO:0000256" key="1">
    <source>
        <dbReference type="SAM" id="MobiDB-lite"/>
    </source>
</evidence>
<evidence type="ECO:0008006" key="4">
    <source>
        <dbReference type="Google" id="ProtNLM"/>
    </source>
</evidence>
<protein>
    <recommendedName>
        <fullName evidence="4">PPM-type phosphatase domain-containing protein</fullName>
    </recommendedName>
</protein>
<dbReference type="EMBL" id="BRXZ01002800">
    <property type="protein sequence ID" value="GMH70446.1"/>
    <property type="molecule type" value="Genomic_DNA"/>
</dbReference>
<dbReference type="SUPFAM" id="SSF81606">
    <property type="entry name" value="PP2C-like"/>
    <property type="match status" value="1"/>
</dbReference>
<reference evidence="2" key="1">
    <citation type="submission" date="2022-07" db="EMBL/GenBank/DDBJ databases">
        <title>Genome analysis of Parmales, a sister group of diatoms, reveals the evolutionary specialization of diatoms from phago-mixotrophs to photoautotrophs.</title>
        <authorList>
            <person name="Ban H."/>
            <person name="Sato S."/>
            <person name="Yoshikawa S."/>
            <person name="Kazumasa Y."/>
            <person name="Nakamura Y."/>
            <person name="Ichinomiya M."/>
            <person name="Saitoh K."/>
            <person name="Sato N."/>
            <person name="Blanc-Mathieu R."/>
            <person name="Endo H."/>
            <person name="Kuwata A."/>
            <person name="Ogata H."/>
        </authorList>
    </citation>
    <scope>NUCLEOTIDE SEQUENCE</scope>
</reference>
<keyword evidence="3" id="KW-1185">Reference proteome</keyword>
<evidence type="ECO:0000313" key="3">
    <source>
        <dbReference type="Proteomes" id="UP001165082"/>
    </source>
</evidence>
<gene>
    <name evidence="2" type="ORF">TrRE_jg9493</name>
</gene>
<dbReference type="AlphaFoldDB" id="A0A9W7AD18"/>
<sequence>MTKVAAVAPSHVPVTSLDPPQEGTGLEWLEGSPKIDPSPETPAADNQHVVFSASYDANAPSEDRHACLTGLELLAGRGEAASTSGRDVLFRCSLFTVLDGHGGCNVAAFASKNLLPTVAEDLAEALGATTHGG</sequence>
<feature type="non-terminal residue" evidence="2">
    <location>
        <position position="133"/>
    </location>
</feature>
<proteinExistence type="predicted"/>